<dbReference type="AlphaFoldDB" id="A0A2V1K2U1"/>
<evidence type="ECO:0000256" key="1">
    <source>
        <dbReference type="SAM" id="Phobius"/>
    </source>
</evidence>
<dbReference type="SMART" id="SM00052">
    <property type="entry name" value="EAL"/>
    <property type="match status" value="1"/>
</dbReference>
<dbReference type="CDD" id="cd01948">
    <property type="entry name" value="EAL"/>
    <property type="match status" value="1"/>
</dbReference>
<name>A0A2V1K2U1_9BURK</name>
<dbReference type="Proteomes" id="UP000245212">
    <property type="component" value="Unassembled WGS sequence"/>
</dbReference>
<dbReference type="Gene3D" id="3.20.20.450">
    <property type="entry name" value="EAL domain"/>
    <property type="match status" value="1"/>
</dbReference>
<dbReference type="Pfam" id="PF00563">
    <property type="entry name" value="EAL"/>
    <property type="match status" value="1"/>
</dbReference>
<evidence type="ECO:0000259" key="2">
    <source>
        <dbReference type="PROSITE" id="PS50883"/>
    </source>
</evidence>
<proteinExistence type="predicted"/>
<evidence type="ECO:0000313" key="4">
    <source>
        <dbReference type="Proteomes" id="UP000245212"/>
    </source>
</evidence>
<protein>
    <submittedName>
        <fullName evidence="3">EAL domain-containing protein</fullName>
    </submittedName>
</protein>
<dbReference type="GO" id="GO:0071111">
    <property type="term" value="F:cyclic-guanylate-specific phosphodiesterase activity"/>
    <property type="evidence" value="ECO:0007669"/>
    <property type="project" value="InterPro"/>
</dbReference>
<dbReference type="EMBL" id="QETA01000001">
    <property type="protein sequence ID" value="PWF24900.1"/>
    <property type="molecule type" value="Genomic_DNA"/>
</dbReference>
<dbReference type="SUPFAM" id="SSF141868">
    <property type="entry name" value="EAL domain-like"/>
    <property type="match status" value="1"/>
</dbReference>
<comment type="caution">
    <text evidence="3">The sequence shown here is derived from an EMBL/GenBank/DDBJ whole genome shotgun (WGS) entry which is preliminary data.</text>
</comment>
<keyword evidence="1" id="KW-0812">Transmembrane</keyword>
<feature type="transmembrane region" description="Helical" evidence="1">
    <location>
        <begin position="118"/>
        <end position="135"/>
    </location>
</feature>
<keyword evidence="4" id="KW-1185">Reference proteome</keyword>
<organism evidence="3 4">
    <name type="scientific">Corticimicrobacter populi</name>
    <dbReference type="NCBI Taxonomy" id="2175229"/>
    <lineage>
        <taxon>Bacteria</taxon>
        <taxon>Pseudomonadati</taxon>
        <taxon>Pseudomonadota</taxon>
        <taxon>Betaproteobacteria</taxon>
        <taxon>Burkholderiales</taxon>
        <taxon>Alcaligenaceae</taxon>
        <taxon>Corticimicrobacter</taxon>
    </lineage>
</organism>
<accession>A0A2V1K2U1</accession>
<feature type="transmembrane region" description="Helical" evidence="1">
    <location>
        <begin position="174"/>
        <end position="195"/>
    </location>
</feature>
<dbReference type="PROSITE" id="PS50883">
    <property type="entry name" value="EAL"/>
    <property type="match status" value="1"/>
</dbReference>
<feature type="transmembrane region" description="Helical" evidence="1">
    <location>
        <begin position="36"/>
        <end position="58"/>
    </location>
</feature>
<feature type="transmembrane region" description="Helical" evidence="1">
    <location>
        <begin position="142"/>
        <end position="162"/>
    </location>
</feature>
<dbReference type="InterPro" id="IPR035919">
    <property type="entry name" value="EAL_sf"/>
</dbReference>
<dbReference type="PANTHER" id="PTHR33121:SF70">
    <property type="entry name" value="SIGNALING PROTEIN YKOW"/>
    <property type="match status" value="1"/>
</dbReference>
<dbReference type="InterPro" id="IPR050706">
    <property type="entry name" value="Cyclic-di-GMP_PDE-like"/>
</dbReference>
<feature type="transmembrane region" description="Helical" evidence="1">
    <location>
        <begin position="88"/>
        <end position="106"/>
    </location>
</feature>
<keyword evidence="1" id="KW-1133">Transmembrane helix</keyword>
<dbReference type="RefSeq" id="WP_109060302.1">
    <property type="nucleotide sequence ID" value="NZ_QETA01000001.1"/>
</dbReference>
<sequence>MTISTHQSDEALPWQGNAWLAHKFPHSDKTVKIRRILLLAGVSCILLGVFWASCYIYFERPELAAIYVVLALIGISAIICSRRYKYRVLVGIAHAIMLMVVLISAIDVPLNGVSRSAYVYFLPLAAGAIFVFGQGNFYMGTLFPILCLGLFVLFGVGAAGFTESDFAPPEAVRFLGAIANFSIASLLMACVLVIYRNDMNARISLARELVHAITDRQLLVLYQPQVGMDGKPTGAEALVRWQHPSRGLLSPDQFIPLAEESFLIRELGLEVLRQACELLSKWAEDPVLATKIVAVNVSPVQLQDAGFVSSVRQVLAATGANPARLELELTESALCMDVDQVREKMQALQANGVRWALDDFGTGFSSLAVLQSLPVQKLKIDRQFVESAAESESAKLLLAKIIEIADVMGMTAIAEGIETRQQRDMLAQFGCREFQGFLYGRPQPVAALESMMRVAVS</sequence>
<dbReference type="PANTHER" id="PTHR33121">
    <property type="entry name" value="CYCLIC DI-GMP PHOSPHODIESTERASE PDEF"/>
    <property type="match status" value="1"/>
</dbReference>
<feature type="transmembrane region" description="Helical" evidence="1">
    <location>
        <begin position="64"/>
        <end position="81"/>
    </location>
</feature>
<evidence type="ECO:0000313" key="3">
    <source>
        <dbReference type="EMBL" id="PWF24900.1"/>
    </source>
</evidence>
<feature type="domain" description="EAL" evidence="2">
    <location>
        <begin position="202"/>
        <end position="456"/>
    </location>
</feature>
<dbReference type="InterPro" id="IPR001633">
    <property type="entry name" value="EAL_dom"/>
</dbReference>
<keyword evidence="1" id="KW-0472">Membrane</keyword>
<reference evidence="4" key="1">
    <citation type="submission" date="2018-05" db="EMBL/GenBank/DDBJ databases">
        <authorList>
            <person name="Li Y."/>
        </authorList>
    </citation>
    <scope>NUCLEOTIDE SEQUENCE [LARGE SCALE GENOMIC DNA]</scope>
    <source>
        <strain evidence="4">3d-2-2</strain>
    </source>
</reference>
<gene>
    <name evidence="3" type="ORF">DD235_01605</name>
</gene>